<name>A0ABD3BSD4_9LAMI</name>
<comment type="caution">
    <text evidence="1">The sequence shown here is derived from an EMBL/GenBank/DDBJ whole genome shotgun (WGS) entry which is preliminary data.</text>
</comment>
<protein>
    <submittedName>
        <fullName evidence="1">Uncharacterized protein</fullName>
    </submittedName>
</protein>
<gene>
    <name evidence="1" type="ORF">CASFOL_035355</name>
</gene>
<accession>A0ABD3BSD4</accession>
<organism evidence="1 2">
    <name type="scientific">Castilleja foliolosa</name>
    <dbReference type="NCBI Taxonomy" id="1961234"/>
    <lineage>
        <taxon>Eukaryota</taxon>
        <taxon>Viridiplantae</taxon>
        <taxon>Streptophyta</taxon>
        <taxon>Embryophyta</taxon>
        <taxon>Tracheophyta</taxon>
        <taxon>Spermatophyta</taxon>
        <taxon>Magnoliopsida</taxon>
        <taxon>eudicotyledons</taxon>
        <taxon>Gunneridae</taxon>
        <taxon>Pentapetalae</taxon>
        <taxon>asterids</taxon>
        <taxon>lamiids</taxon>
        <taxon>Lamiales</taxon>
        <taxon>Orobanchaceae</taxon>
        <taxon>Pedicularideae</taxon>
        <taxon>Castillejinae</taxon>
        <taxon>Castilleja</taxon>
    </lineage>
</organism>
<reference evidence="2" key="1">
    <citation type="journal article" date="2024" name="IScience">
        <title>Strigolactones Initiate the Formation of Haustorium-like Structures in Castilleja.</title>
        <authorList>
            <person name="Buerger M."/>
            <person name="Peterson D."/>
            <person name="Chory J."/>
        </authorList>
    </citation>
    <scope>NUCLEOTIDE SEQUENCE [LARGE SCALE GENOMIC DNA]</scope>
</reference>
<evidence type="ECO:0000313" key="2">
    <source>
        <dbReference type="Proteomes" id="UP001632038"/>
    </source>
</evidence>
<keyword evidence="2" id="KW-1185">Reference proteome</keyword>
<dbReference type="AlphaFoldDB" id="A0ABD3BSD4"/>
<proteinExistence type="predicted"/>
<sequence length="65" mass="7032">MDENKGKAIDLTLKIGPSSPEHQHNQIQHPFNQKALGFVGLVALEILLCGCEVQTVHKLSATIVA</sequence>
<dbReference type="EMBL" id="JAVIJP010000066">
    <property type="protein sequence ID" value="KAL3620443.1"/>
    <property type="molecule type" value="Genomic_DNA"/>
</dbReference>
<dbReference type="Proteomes" id="UP001632038">
    <property type="component" value="Unassembled WGS sequence"/>
</dbReference>
<evidence type="ECO:0000313" key="1">
    <source>
        <dbReference type="EMBL" id="KAL3620443.1"/>
    </source>
</evidence>